<dbReference type="Proteomes" id="UP001583193">
    <property type="component" value="Unassembled WGS sequence"/>
</dbReference>
<organism evidence="2 3">
    <name type="scientific">Paecilomyces lecythidis</name>
    <dbReference type="NCBI Taxonomy" id="3004212"/>
    <lineage>
        <taxon>Eukaryota</taxon>
        <taxon>Fungi</taxon>
        <taxon>Dikarya</taxon>
        <taxon>Ascomycota</taxon>
        <taxon>Pezizomycotina</taxon>
        <taxon>Eurotiomycetes</taxon>
        <taxon>Eurotiomycetidae</taxon>
        <taxon>Eurotiales</taxon>
        <taxon>Thermoascaceae</taxon>
        <taxon>Paecilomyces</taxon>
    </lineage>
</organism>
<protein>
    <submittedName>
        <fullName evidence="2">Uncharacterized protein</fullName>
    </submittedName>
</protein>
<keyword evidence="3" id="KW-1185">Reference proteome</keyword>
<name>A0ABR3X2A7_9EURO</name>
<dbReference type="EMBL" id="JAVDPF010000032">
    <property type="protein sequence ID" value="KAL1870054.1"/>
    <property type="molecule type" value="Genomic_DNA"/>
</dbReference>
<sequence length="568" mass="60661">MSGSNPFRRRERESGVSPPLPKSGAITHATTISPVARAEDFTDDTAPRSKVVRIASPPVPASPTQPTSTTTNVPFPDHPGLHTSSYSRQYEDSASDSQEDRASSDPFEADHLTTDDDDAEQQSRHGAKWDPTLTDSSDDDYDGSARSSHHDIPETPGRQHYAVESPAVPRGSTAGSGGSGNKRATMDVDAFTRLLLTGDAGAERTQPMKESQIASNKSLSRTTPGISSESSSSTDATSISRQFASEHRLSVGADTPRTSHEMSAAEADSEHKVQLSRQGSEKRQKPPPPKTRRGKLIKSDGNQQPSPQIATPYSQPDTPGSYISQPQSINTSSDTTKTVTSPTTDYFTTASRDQTSLPADSLDGKPSQSKRPPTPPLARRRSQMKHVKSSASVSKPSQIVIAETSIESKHPTTPSPGVKNPPPPPSRRHGRAISGQLSEGASPSAFPFPQRTPSTSSGPPGGDESEKGVSPASSRTPSIKSSRRVSQPLGSSPSNMPPPPPPPRRARSPSRGSTDSTRPRSFHLEKENDLDAPIAEPSNANSILADLTRLQKEVDALRGQYESRKPSH</sequence>
<feature type="compositionally biased region" description="Polar residues" evidence="1">
    <location>
        <begin position="345"/>
        <end position="358"/>
    </location>
</feature>
<feature type="region of interest" description="Disordered" evidence="1">
    <location>
        <begin position="198"/>
        <end position="537"/>
    </location>
</feature>
<evidence type="ECO:0000313" key="2">
    <source>
        <dbReference type="EMBL" id="KAL1870054.1"/>
    </source>
</evidence>
<feature type="compositionally biased region" description="Low complexity" evidence="1">
    <location>
        <begin position="220"/>
        <end position="240"/>
    </location>
</feature>
<feature type="compositionally biased region" description="Polar residues" evidence="1">
    <location>
        <begin position="208"/>
        <end position="219"/>
    </location>
</feature>
<feature type="compositionally biased region" description="Basic and acidic residues" evidence="1">
    <location>
        <begin position="268"/>
        <end position="284"/>
    </location>
</feature>
<feature type="compositionally biased region" description="Basic residues" evidence="1">
    <location>
        <begin position="378"/>
        <end position="388"/>
    </location>
</feature>
<feature type="compositionally biased region" description="Polar residues" evidence="1">
    <location>
        <begin position="471"/>
        <end position="490"/>
    </location>
</feature>
<comment type="caution">
    <text evidence="2">The sequence shown here is derived from an EMBL/GenBank/DDBJ whole genome shotgun (WGS) entry which is preliminary data.</text>
</comment>
<gene>
    <name evidence="2" type="ORF">Plec18167_007572</name>
</gene>
<feature type="compositionally biased region" description="Low complexity" evidence="1">
    <location>
        <begin position="331"/>
        <end position="344"/>
    </location>
</feature>
<feature type="compositionally biased region" description="Basic and acidic residues" evidence="1">
    <location>
        <begin position="98"/>
        <end position="114"/>
    </location>
</feature>
<feature type="region of interest" description="Disordered" evidence="1">
    <location>
        <begin position="1"/>
        <end position="185"/>
    </location>
</feature>
<proteinExistence type="predicted"/>
<accession>A0ABR3X2A7</accession>
<evidence type="ECO:0000256" key="1">
    <source>
        <dbReference type="SAM" id="MobiDB-lite"/>
    </source>
</evidence>
<evidence type="ECO:0000313" key="3">
    <source>
        <dbReference type="Proteomes" id="UP001583193"/>
    </source>
</evidence>
<feature type="compositionally biased region" description="Polar residues" evidence="1">
    <location>
        <begin position="300"/>
        <end position="330"/>
    </location>
</feature>
<reference evidence="2 3" key="1">
    <citation type="journal article" date="2024" name="IMA Fungus">
        <title>IMA Genome - F19 : A genome assembly and annotation guide to empower mycologists, including annotated draft genome sequences of Ceratocystis pirilliformis, Diaporthe australafricana, Fusarium ophioides, Paecilomyces lecythidis, and Sporothrix stenoceras.</title>
        <authorList>
            <person name="Aylward J."/>
            <person name="Wilson A.M."/>
            <person name="Visagie C.M."/>
            <person name="Spraker J."/>
            <person name="Barnes I."/>
            <person name="Buitendag C."/>
            <person name="Ceriani C."/>
            <person name="Del Mar Angel L."/>
            <person name="du Plessis D."/>
            <person name="Fuchs T."/>
            <person name="Gasser K."/>
            <person name="Kramer D."/>
            <person name="Li W."/>
            <person name="Munsamy K."/>
            <person name="Piso A."/>
            <person name="Price J.L."/>
            <person name="Sonnekus B."/>
            <person name="Thomas C."/>
            <person name="van der Nest A."/>
            <person name="van Dijk A."/>
            <person name="van Heerden A."/>
            <person name="van Vuuren N."/>
            <person name="Yilmaz N."/>
            <person name="Duong T.A."/>
            <person name="van der Merwe N.A."/>
            <person name="Wingfield M.J."/>
            <person name="Wingfield B.D."/>
        </authorList>
    </citation>
    <scope>NUCLEOTIDE SEQUENCE [LARGE SCALE GENOMIC DNA]</scope>
    <source>
        <strain evidence="2 3">CMW 18167</strain>
    </source>
</reference>